<dbReference type="CDD" id="cd04647">
    <property type="entry name" value="LbH_MAT_like"/>
    <property type="match status" value="1"/>
</dbReference>
<keyword evidence="4" id="KW-0012">Acyltransferase</keyword>
<dbReference type="InterPro" id="IPR001451">
    <property type="entry name" value="Hexapep"/>
</dbReference>
<dbReference type="GO" id="GO:0005829">
    <property type="term" value="C:cytosol"/>
    <property type="evidence" value="ECO:0007669"/>
    <property type="project" value="TreeGrafter"/>
</dbReference>
<proteinExistence type="inferred from homology"/>
<dbReference type="InterPro" id="IPR051159">
    <property type="entry name" value="Hexapeptide_acetyltransf"/>
</dbReference>
<dbReference type="RefSeq" id="WP_207615503.1">
    <property type="nucleotide sequence ID" value="NZ_JAFNLL010000012.1"/>
</dbReference>
<evidence type="ECO:0000313" key="4">
    <source>
        <dbReference type="EMBL" id="MBO1267705.1"/>
    </source>
</evidence>
<keyword evidence="3" id="KW-0677">Repeat</keyword>
<sequence>MKLKNVLDHAGVVLYNFVVTQVPSHNVRVGFLRAFGAEIGADSAVFRGTTVLGIRQLKIGEACVVSFRCLLDARGGLTIGNNVVIASDTQFITAHHEPNSDDFAAVTTPTVIEDSVWIASRSTILGGITVGKGAVVGACSLVRKSVEAMDIVAGVPAEVRGQRTSSLDYRPKYRPLFF</sequence>
<dbReference type="Gene3D" id="2.160.10.10">
    <property type="entry name" value="Hexapeptide repeat proteins"/>
    <property type="match status" value="1"/>
</dbReference>
<organism evidence="4 5">
    <name type="scientific">Arthrobacter cavernae</name>
    <dbReference type="NCBI Taxonomy" id="2817681"/>
    <lineage>
        <taxon>Bacteria</taxon>
        <taxon>Bacillati</taxon>
        <taxon>Actinomycetota</taxon>
        <taxon>Actinomycetes</taxon>
        <taxon>Micrococcales</taxon>
        <taxon>Micrococcaceae</taxon>
        <taxon>Arthrobacter</taxon>
    </lineage>
</organism>
<dbReference type="InterPro" id="IPR018357">
    <property type="entry name" value="Hexapep_transf_CS"/>
</dbReference>
<name>A0A939KNL1_9MICC</name>
<dbReference type="InterPro" id="IPR011004">
    <property type="entry name" value="Trimer_LpxA-like_sf"/>
</dbReference>
<dbReference type="SUPFAM" id="SSF51161">
    <property type="entry name" value="Trimeric LpxA-like enzymes"/>
    <property type="match status" value="1"/>
</dbReference>
<dbReference type="Pfam" id="PF00132">
    <property type="entry name" value="Hexapep"/>
    <property type="match status" value="1"/>
</dbReference>
<protein>
    <submittedName>
        <fullName evidence="4">Acyltransferase</fullName>
    </submittedName>
</protein>
<evidence type="ECO:0000256" key="2">
    <source>
        <dbReference type="ARBA" id="ARBA00022679"/>
    </source>
</evidence>
<dbReference type="PROSITE" id="PS00101">
    <property type="entry name" value="HEXAPEP_TRANSFERASES"/>
    <property type="match status" value="1"/>
</dbReference>
<gene>
    <name evidence="4" type="ORF">J1902_06870</name>
</gene>
<accession>A0A939KNL1</accession>
<comment type="similarity">
    <text evidence="1">Belongs to the transferase hexapeptide repeat family.</text>
</comment>
<dbReference type="PANTHER" id="PTHR23416">
    <property type="entry name" value="SIALIC ACID SYNTHASE-RELATED"/>
    <property type="match status" value="1"/>
</dbReference>
<dbReference type="AlphaFoldDB" id="A0A939KNL1"/>
<evidence type="ECO:0000313" key="5">
    <source>
        <dbReference type="Proteomes" id="UP000664164"/>
    </source>
</evidence>
<dbReference type="EMBL" id="JAFNLL010000012">
    <property type="protein sequence ID" value="MBO1267705.1"/>
    <property type="molecule type" value="Genomic_DNA"/>
</dbReference>
<dbReference type="PANTHER" id="PTHR23416:SF23">
    <property type="entry name" value="ACETYLTRANSFERASE C18B11.09C-RELATED"/>
    <property type="match status" value="1"/>
</dbReference>
<comment type="caution">
    <text evidence="4">The sequence shown here is derived from an EMBL/GenBank/DDBJ whole genome shotgun (WGS) entry which is preliminary data.</text>
</comment>
<dbReference type="GO" id="GO:0008374">
    <property type="term" value="F:O-acyltransferase activity"/>
    <property type="evidence" value="ECO:0007669"/>
    <property type="project" value="TreeGrafter"/>
</dbReference>
<evidence type="ECO:0000256" key="3">
    <source>
        <dbReference type="ARBA" id="ARBA00022737"/>
    </source>
</evidence>
<keyword evidence="2" id="KW-0808">Transferase</keyword>
<reference evidence="4" key="1">
    <citation type="submission" date="2021-03" db="EMBL/GenBank/DDBJ databases">
        <title>A new species, PO-11, isolated from a karst cave deposit.</title>
        <authorList>
            <person name="Zhaoxiaoyong W."/>
        </authorList>
    </citation>
    <scope>NUCLEOTIDE SEQUENCE</scope>
    <source>
        <strain evidence="4">PO-11</strain>
    </source>
</reference>
<evidence type="ECO:0000256" key="1">
    <source>
        <dbReference type="ARBA" id="ARBA00007274"/>
    </source>
</evidence>
<dbReference type="Proteomes" id="UP000664164">
    <property type="component" value="Unassembled WGS sequence"/>
</dbReference>
<keyword evidence="5" id="KW-1185">Reference proteome</keyword>